<organism evidence="3 4">
    <name type="scientific">Nostoc commune NIES-4072</name>
    <dbReference type="NCBI Taxonomy" id="2005467"/>
    <lineage>
        <taxon>Bacteria</taxon>
        <taxon>Bacillati</taxon>
        <taxon>Cyanobacteriota</taxon>
        <taxon>Cyanophyceae</taxon>
        <taxon>Nostocales</taxon>
        <taxon>Nostocaceae</taxon>
        <taxon>Nostoc</taxon>
    </lineage>
</organism>
<evidence type="ECO:0000313" key="3">
    <source>
        <dbReference type="EMBL" id="GBG22731.1"/>
    </source>
</evidence>
<dbReference type="InterPro" id="IPR025668">
    <property type="entry name" value="Tnp_DDE_dom"/>
</dbReference>
<feature type="transmembrane region" description="Helical" evidence="1">
    <location>
        <begin position="20"/>
        <end position="42"/>
    </location>
</feature>
<dbReference type="Proteomes" id="UP000245124">
    <property type="component" value="Unassembled WGS sequence"/>
</dbReference>
<evidence type="ECO:0000259" key="2">
    <source>
        <dbReference type="Pfam" id="PF13612"/>
    </source>
</evidence>
<dbReference type="Pfam" id="PF13612">
    <property type="entry name" value="DDE_Tnp_1_3"/>
    <property type="match status" value="1"/>
</dbReference>
<name>A0A2R5G3V6_NOSCO</name>
<comment type="caution">
    <text evidence="3">The sequence shown here is derived from an EMBL/GenBank/DDBJ whole genome shotgun (WGS) entry which is preliminary data.</text>
</comment>
<keyword evidence="4" id="KW-1185">Reference proteome</keyword>
<evidence type="ECO:0000313" key="4">
    <source>
        <dbReference type="Proteomes" id="UP000245124"/>
    </source>
</evidence>
<dbReference type="EMBL" id="BDUD01000002">
    <property type="protein sequence ID" value="GBG22731.1"/>
    <property type="molecule type" value="Genomic_DNA"/>
</dbReference>
<proteinExistence type="predicted"/>
<keyword evidence="1" id="KW-1133">Transmembrane helix</keyword>
<feature type="domain" description="Transposase DDE" evidence="2">
    <location>
        <begin position="41"/>
        <end position="64"/>
    </location>
</feature>
<keyword evidence="1" id="KW-0472">Membrane</keyword>
<gene>
    <name evidence="3" type="ORF">NIES4072_64430</name>
</gene>
<sequence length="132" mass="15293">MQNGCYVAFYIHVIEKLLGLALLIPYQLMFVITVGHILTLVFKGLVKWGKNSVGWHFGFKLHLIGIDLEEPDFPLSGRELPNYIYDRTKRKISLRTVYRWAEKHSIPFSVSRIIPPQELIKWLELGNAASIR</sequence>
<keyword evidence="1" id="KW-0812">Transmembrane</keyword>
<dbReference type="AlphaFoldDB" id="A0A2R5G3V6"/>
<reference evidence="3 4" key="1">
    <citation type="submission" date="2017-06" db="EMBL/GenBank/DDBJ databases">
        <title>Genome sequencing of cyanobaciteial culture collection at National Institute for Environmental Studies (NIES).</title>
        <authorList>
            <person name="Hirose Y."/>
            <person name="Shimura Y."/>
            <person name="Fujisawa T."/>
            <person name="Nakamura Y."/>
            <person name="Kawachi M."/>
        </authorList>
    </citation>
    <scope>NUCLEOTIDE SEQUENCE [LARGE SCALE GENOMIC DNA]</scope>
    <source>
        <strain evidence="3 4">NIES-4072</strain>
    </source>
</reference>
<accession>A0A2R5G3V6</accession>
<evidence type="ECO:0000256" key="1">
    <source>
        <dbReference type="SAM" id="Phobius"/>
    </source>
</evidence>
<protein>
    <recommendedName>
        <fullName evidence="2">Transposase DDE domain-containing protein</fullName>
    </recommendedName>
</protein>